<reference evidence="1" key="1">
    <citation type="submission" date="2020-04" db="EMBL/GenBank/DDBJ databases">
        <authorList>
            <person name="Alioto T."/>
            <person name="Alioto T."/>
            <person name="Gomez Garrido J."/>
        </authorList>
    </citation>
    <scope>NUCLEOTIDE SEQUENCE</scope>
    <source>
        <strain evidence="1">A484AB</strain>
    </source>
</reference>
<evidence type="ECO:0000313" key="2">
    <source>
        <dbReference type="Proteomes" id="UP001152795"/>
    </source>
</evidence>
<name>A0A6S7HDB0_PARCT</name>
<accession>A0A6S7HDB0</accession>
<dbReference type="Proteomes" id="UP001152795">
    <property type="component" value="Unassembled WGS sequence"/>
</dbReference>
<dbReference type="PANTHER" id="PTHR31743">
    <property type="entry name" value="TRANSIENT RECEPTOR POTENTIAL CHANNEL 4-ASSOCIATED PROTEIN TCPC4AP"/>
    <property type="match status" value="1"/>
</dbReference>
<dbReference type="AlphaFoldDB" id="A0A6S7HDB0"/>
<dbReference type="PANTHER" id="PTHR31743:SF1">
    <property type="entry name" value="SHORT TRANSIENT RECEPTOR POTENTIAL CHANNEL 4-ASSOCIATED PROTEIN"/>
    <property type="match status" value="1"/>
</dbReference>
<protein>
    <submittedName>
        <fullName evidence="1">Uncharacterized protein</fullName>
    </submittedName>
</protein>
<dbReference type="OrthoDB" id="1866965at2759"/>
<sequence length="731" mass="83904">MMSKRLKSKNILHSIVHSKQNGHRFNVFKINPIFFELVDKRLQLHGIPKRLVELEKCCTIHNFDVKRCSEVIKDLAQLMFEKTSPEETNKLRDLCTVINDFSGPQILIRILCYADVYGFDHLKTRPTVEDLQNLYSSALDLLHNMNCYNNNVARNLGLNDQLINQLFSLLKQKETYVYASHLLDDVLRNRSNILSLNQLNNLPQLVSQMSDHQLANFCRVLYFVLTDAEACEDRNTLLNQDTNKRFQERADVADNNQGILLSITEFLPRVCTLASESMDKSSPFVLGSPLASTRLQQLTSFFNGVLEDITDRDDGASILHSPYFSLSLKFFQDVMLKVEALFVLCVLLTGKYKTSVQEQLATLRLIPKLCIFFDELNWTDNSEISESEDCHCAQESALKIQFLRLLHSFCDHHDKKYLLLTPTELHELKLIYEQNKLAVPEAISNCDSLQCCEGEQGLLTKTLDILKAVPNLSSLRFWLSRALEGFLRGKASYADQIFLIKRGLLKLLVDHICSKEMKTKEVLQSSFDLLGELMKFNYVGFKEFNDVITEAQFEKFFLVMTSNVVDSNMFMRCLILSYEHFSSHQEFSGRLAFHLTVMVSNFGQRVYLLHKLIMSVTVETLTQENVSCLNTALVFLMFALDKGYLPLYLKAFRNEEAALKKPGFILDNLRSLLKFWKSHYLSRGKDCSALEQSSCISIHQWRAAVDILLQEDVSNPKAVVHYISGKVDRNS</sequence>
<gene>
    <name evidence="1" type="ORF">PACLA_8A031441</name>
</gene>
<dbReference type="Pfam" id="PF12463">
    <property type="entry name" value="DUF3689"/>
    <property type="match status" value="1"/>
</dbReference>
<evidence type="ECO:0000313" key="1">
    <source>
        <dbReference type="EMBL" id="CAB3993791.1"/>
    </source>
</evidence>
<organism evidence="1 2">
    <name type="scientific">Paramuricea clavata</name>
    <name type="common">Red gorgonian</name>
    <name type="synonym">Violescent sea-whip</name>
    <dbReference type="NCBI Taxonomy" id="317549"/>
    <lineage>
        <taxon>Eukaryota</taxon>
        <taxon>Metazoa</taxon>
        <taxon>Cnidaria</taxon>
        <taxon>Anthozoa</taxon>
        <taxon>Octocorallia</taxon>
        <taxon>Malacalcyonacea</taxon>
        <taxon>Plexauridae</taxon>
        <taxon>Paramuricea</taxon>
    </lineage>
</organism>
<dbReference type="EMBL" id="CACRXK020002328">
    <property type="protein sequence ID" value="CAB3993791.1"/>
    <property type="molecule type" value="Genomic_DNA"/>
</dbReference>
<proteinExistence type="predicted"/>
<dbReference type="InterPro" id="IPR022162">
    <property type="entry name" value="TRPC4AP"/>
</dbReference>
<comment type="caution">
    <text evidence="1">The sequence shown here is derived from an EMBL/GenBank/DDBJ whole genome shotgun (WGS) entry which is preliminary data.</text>
</comment>
<dbReference type="GO" id="GO:0006511">
    <property type="term" value="P:ubiquitin-dependent protein catabolic process"/>
    <property type="evidence" value="ECO:0007669"/>
    <property type="project" value="InterPro"/>
</dbReference>
<keyword evidence="2" id="KW-1185">Reference proteome</keyword>
<dbReference type="GO" id="GO:0031464">
    <property type="term" value="C:Cul4A-RING E3 ubiquitin ligase complex"/>
    <property type="evidence" value="ECO:0007669"/>
    <property type="project" value="InterPro"/>
</dbReference>
<dbReference type="GO" id="GO:0019902">
    <property type="term" value="F:phosphatase binding"/>
    <property type="evidence" value="ECO:0007669"/>
    <property type="project" value="TreeGrafter"/>
</dbReference>